<evidence type="ECO:0000256" key="3">
    <source>
        <dbReference type="ARBA" id="ARBA00022833"/>
    </source>
</evidence>
<feature type="region of interest" description="Disordered" evidence="10">
    <location>
        <begin position="86"/>
        <end position="108"/>
    </location>
</feature>
<feature type="domain" description="Dof-type" evidence="11">
    <location>
        <begin position="45"/>
        <end position="99"/>
    </location>
</feature>
<evidence type="ECO:0000256" key="2">
    <source>
        <dbReference type="ARBA" id="ARBA00022771"/>
    </source>
</evidence>
<dbReference type="GO" id="GO:0005634">
    <property type="term" value="C:nucleus"/>
    <property type="evidence" value="ECO:0007669"/>
    <property type="project" value="UniProtKB-SubCell"/>
</dbReference>
<proteinExistence type="predicted"/>
<keyword evidence="1 9" id="KW-0479">Metal-binding</keyword>
<evidence type="ECO:0000256" key="5">
    <source>
        <dbReference type="ARBA" id="ARBA00023125"/>
    </source>
</evidence>
<evidence type="ECO:0000256" key="6">
    <source>
        <dbReference type="ARBA" id="ARBA00023163"/>
    </source>
</evidence>
<dbReference type="PANTHER" id="PTHR31992:SF97">
    <property type="entry name" value="DOF ZINC FINGER PROTEIN"/>
    <property type="match status" value="1"/>
</dbReference>
<evidence type="ECO:0000256" key="9">
    <source>
        <dbReference type="RuleBase" id="RU369094"/>
    </source>
</evidence>
<keyword evidence="3 9" id="KW-0862">Zinc</keyword>
<evidence type="ECO:0000256" key="1">
    <source>
        <dbReference type="ARBA" id="ARBA00022723"/>
    </source>
</evidence>
<comment type="subcellular location">
    <subcellularLocation>
        <location evidence="8 9">Nucleus</location>
    </subcellularLocation>
</comment>
<keyword evidence="2 8" id="KW-0863">Zinc-finger</keyword>
<dbReference type="InterPro" id="IPR003851">
    <property type="entry name" value="Znf_Dof"/>
</dbReference>
<comment type="function">
    <text evidence="9">Transcription factor that binds specifically to a 5'-AA[AG]G-3' consensus core sequence.</text>
</comment>
<name>A0AAD8HL06_9APIA</name>
<gene>
    <name evidence="12" type="ORF">POM88_034668</name>
</gene>
<keyword evidence="6 9" id="KW-0804">Transcription</keyword>
<keyword evidence="13" id="KW-1185">Reference proteome</keyword>
<keyword evidence="7 8" id="KW-0539">Nucleus</keyword>
<dbReference type="PROSITE" id="PS01361">
    <property type="entry name" value="ZF_DOF_1"/>
    <property type="match status" value="1"/>
</dbReference>
<accession>A0AAD8HL06</accession>
<dbReference type="GO" id="GO:0003677">
    <property type="term" value="F:DNA binding"/>
    <property type="evidence" value="ECO:0007669"/>
    <property type="project" value="UniProtKB-UniRule"/>
</dbReference>
<organism evidence="12 13">
    <name type="scientific">Heracleum sosnowskyi</name>
    <dbReference type="NCBI Taxonomy" id="360622"/>
    <lineage>
        <taxon>Eukaryota</taxon>
        <taxon>Viridiplantae</taxon>
        <taxon>Streptophyta</taxon>
        <taxon>Embryophyta</taxon>
        <taxon>Tracheophyta</taxon>
        <taxon>Spermatophyta</taxon>
        <taxon>Magnoliopsida</taxon>
        <taxon>eudicotyledons</taxon>
        <taxon>Gunneridae</taxon>
        <taxon>Pentapetalae</taxon>
        <taxon>asterids</taxon>
        <taxon>campanulids</taxon>
        <taxon>Apiales</taxon>
        <taxon>Apiaceae</taxon>
        <taxon>Apioideae</taxon>
        <taxon>apioid superclade</taxon>
        <taxon>Tordylieae</taxon>
        <taxon>Tordyliinae</taxon>
        <taxon>Heracleum</taxon>
    </lineage>
</organism>
<feature type="region of interest" description="Disordered" evidence="10">
    <location>
        <begin position="1"/>
        <end position="46"/>
    </location>
</feature>
<comment type="caution">
    <text evidence="12">The sequence shown here is derived from an EMBL/GenBank/DDBJ whole genome shotgun (WGS) entry which is preliminary data.</text>
</comment>
<evidence type="ECO:0000256" key="10">
    <source>
        <dbReference type="SAM" id="MobiDB-lite"/>
    </source>
</evidence>
<keyword evidence="5 8" id="KW-0238">DNA-binding</keyword>
<dbReference type="AlphaFoldDB" id="A0AAD8HL06"/>
<evidence type="ECO:0000313" key="13">
    <source>
        <dbReference type="Proteomes" id="UP001237642"/>
    </source>
</evidence>
<evidence type="ECO:0000259" key="11">
    <source>
        <dbReference type="PROSITE" id="PS50884"/>
    </source>
</evidence>
<feature type="compositionally biased region" description="Polar residues" evidence="10">
    <location>
        <begin position="37"/>
        <end position="46"/>
    </location>
</feature>
<reference evidence="12" key="1">
    <citation type="submission" date="2023-02" db="EMBL/GenBank/DDBJ databases">
        <title>Genome of toxic invasive species Heracleum sosnowskyi carries increased number of genes despite the absence of recent whole-genome duplications.</title>
        <authorList>
            <person name="Schelkunov M."/>
            <person name="Shtratnikova V."/>
            <person name="Makarenko M."/>
            <person name="Klepikova A."/>
            <person name="Omelchenko D."/>
            <person name="Novikova G."/>
            <person name="Obukhova E."/>
            <person name="Bogdanov V."/>
            <person name="Penin A."/>
            <person name="Logacheva M."/>
        </authorList>
    </citation>
    <scope>NUCLEOTIDE SEQUENCE</scope>
    <source>
        <strain evidence="12">Hsosn_3</strain>
        <tissue evidence="12">Leaf</tissue>
    </source>
</reference>
<feature type="compositionally biased region" description="Polar residues" evidence="10">
    <location>
        <begin position="14"/>
        <end position="24"/>
    </location>
</feature>
<protein>
    <recommendedName>
        <fullName evidence="9">Dof zinc finger protein</fullName>
    </recommendedName>
</protein>
<dbReference type="EMBL" id="JAUIZM010000008">
    <property type="protein sequence ID" value="KAK1368576.1"/>
    <property type="molecule type" value="Genomic_DNA"/>
</dbReference>
<evidence type="ECO:0000313" key="12">
    <source>
        <dbReference type="EMBL" id="KAK1368576.1"/>
    </source>
</evidence>
<evidence type="ECO:0000256" key="4">
    <source>
        <dbReference type="ARBA" id="ARBA00023015"/>
    </source>
</evidence>
<dbReference type="Pfam" id="PF02701">
    <property type="entry name" value="Zn_ribbon_Dof"/>
    <property type="match status" value="1"/>
</dbReference>
<dbReference type="PROSITE" id="PS50884">
    <property type="entry name" value="ZF_DOF_2"/>
    <property type="match status" value="1"/>
</dbReference>
<dbReference type="GO" id="GO:0008270">
    <property type="term" value="F:zinc ion binding"/>
    <property type="evidence" value="ECO:0007669"/>
    <property type="project" value="UniProtKB-KW"/>
</dbReference>
<dbReference type="InterPro" id="IPR045174">
    <property type="entry name" value="Dof"/>
</dbReference>
<dbReference type="GO" id="GO:0003700">
    <property type="term" value="F:DNA-binding transcription factor activity"/>
    <property type="evidence" value="ECO:0007669"/>
    <property type="project" value="UniProtKB-UniRule"/>
</dbReference>
<sequence length="237" mass="26911">MGLSMKEVSDDDSQVFNNCLQPSESPKPPQSNKRSHQQLQQPEPLNCPRCNSTNTKFCYYNNYNRTQPRHFCKACKRHWTKGGTLRNVPVGGGRKNKRHKPSQPPAITTTVNPPLSNLYQTMNNIHQLPSFLSHEDNALIYNTESLMNHQPMQFSFSGSNSEVNRSLNNIATSFQKLENMEKSVITGINPGINEAWGFEVPGSVMELASSSYWNWNEFDNTVGDFSIPNWDETDIKP</sequence>
<dbReference type="PANTHER" id="PTHR31992">
    <property type="entry name" value="DOF ZINC FINGER PROTEIN DOF1.4-RELATED"/>
    <property type="match status" value="1"/>
</dbReference>
<keyword evidence="4 9" id="KW-0805">Transcription regulation</keyword>
<dbReference type="Proteomes" id="UP001237642">
    <property type="component" value="Unassembled WGS sequence"/>
</dbReference>
<evidence type="ECO:0000256" key="8">
    <source>
        <dbReference type="PROSITE-ProRule" id="PRU00071"/>
    </source>
</evidence>
<reference evidence="12" key="2">
    <citation type="submission" date="2023-05" db="EMBL/GenBank/DDBJ databases">
        <authorList>
            <person name="Schelkunov M.I."/>
        </authorList>
    </citation>
    <scope>NUCLEOTIDE SEQUENCE</scope>
    <source>
        <strain evidence="12">Hsosn_3</strain>
        <tissue evidence="12">Leaf</tissue>
    </source>
</reference>
<evidence type="ECO:0000256" key="7">
    <source>
        <dbReference type="ARBA" id="ARBA00023242"/>
    </source>
</evidence>